<dbReference type="AlphaFoldDB" id="A0A3P6V2E9"/>
<evidence type="ECO:0000313" key="2">
    <source>
        <dbReference type="EMBL" id="VDK84191.1"/>
    </source>
</evidence>
<keyword evidence="3" id="KW-1185">Reference proteome</keyword>
<protein>
    <submittedName>
        <fullName evidence="2">Uncharacterized protein</fullName>
    </submittedName>
</protein>
<organism evidence="2 3">
    <name type="scientific">Dibothriocephalus latus</name>
    <name type="common">Fish tapeworm</name>
    <name type="synonym">Diphyllobothrium latum</name>
    <dbReference type="NCBI Taxonomy" id="60516"/>
    <lineage>
        <taxon>Eukaryota</taxon>
        <taxon>Metazoa</taxon>
        <taxon>Spiralia</taxon>
        <taxon>Lophotrochozoa</taxon>
        <taxon>Platyhelminthes</taxon>
        <taxon>Cestoda</taxon>
        <taxon>Eucestoda</taxon>
        <taxon>Diphyllobothriidea</taxon>
        <taxon>Diphyllobothriidae</taxon>
        <taxon>Dibothriocephalus</taxon>
    </lineage>
</organism>
<sequence length="124" mass="13153">MESELPAKKESPSSSPKDLSTDRQAPQEGNSQALMRSSEEPDAAKIPATTCQTSAASAVKPIATTVHGVATSIISEVIDSGFPILPFNAEFGDAGINLTLSITVGENVLTEKDIVYTFYEYCLL</sequence>
<feature type="compositionally biased region" description="Polar residues" evidence="1">
    <location>
        <begin position="22"/>
        <end position="35"/>
    </location>
</feature>
<dbReference type="Proteomes" id="UP000281553">
    <property type="component" value="Unassembled WGS sequence"/>
</dbReference>
<accession>A0A3P6V2E9</accession>
<proteinExistence type="predicted"/>
<feature type="region of interest" description="Disordered" evidence="1">
    <location>
        <begin position="1"/>
        <end position="47"/>
    </location>
</feature>
<dbReference type="EMBL" id="UYRU01043868">
    <property type="protein sequence ID" value="VDK84191.1"/>
    <property type="molecule type" value="Genomic_DNA"/>
</dbReference>
<name>A0A3P6V2E9_DIBLA</name>
<reference evidence="2 3" key="1">
    <citation type="submission" date="2018-11" db="EMBL/GenBank/DDBJ databases">
        <authorList>
            <consortium name="Pathogen Informatics"/>
        </authorList>
    </citation>
    <scope>NUCLEOTIDE SEQUENCE [LARGE SCALE GENOMIC DNA]</scope>
</reference>
<evidence type="ECO:0000313" key="3">
    <source>
        <dbReference type="Proteomes" id="UP000281553"/>
    </source>
</evidence>
<gene>
    <name evidence="2" type="ORF">DILT_LOCUS3563</name>
</gene>
<feature type="compositionally biased region" description="Basic and acidic residues" evidence="1">
    <location>
        <begin position="1"/>
        <end position="11"/>
    </location>
</feature>
<evidence type="ECO:0000256" key="1">
    <source>
        <dbReference type="SAM" id="MobiDB-lite"/>
    </source>
</evidence>